<evidence type="ECO:0000313" key="5">
    <source>
        <dbReference type="Proteomes" id="UP001201262"/>
    </source>
</evidence>
<comment type="caution">
    <text evidence="4">The sequence shown here is derived from an EMBL/GenBank/DDBJ whole genome shotgun (WGS) entry which is preliminary data.</text>
</comment>
<evidence type="ECO:0000313" key="4">
    <source>
        <dbReference type="EMBL" id="KAH8705492.1"/>
    </source>
</evidence>
<comment type="similarity">
    <text evidence="1">Belongs to the ATP-dependent AMP-binding enzyme family.</text>
</comment>
<dbReference type="Gene3D" id="3.40.50.12780">
    <property type="entry name" value="N-terminal domain of ligase-like"/>
    <property type="match status" value="1"/>
</dbReference>
<keyword evidence="5" id="KW-1185">Reference proteome</keyword>
<dbReference type="PROSITE" id="PS00455">
    <property type="entry name" value="AMP_BINDING"/>
    <property type="match status" value="1"/>
</dbReference>
<dbReference type="NCBIfam" id="TIGR01217">
    <property type="entry name" value="ac_ac_CoA_syn"/>
    <property type="match status" value="1"/>
</dbReference>
<dbReference type="InterPro" id="IPR032387">
    <property type="entry name" value="ACAS_N"/>
</dbReference>
<dbReference type="PANTHER" id="PTHR42921">
    <property type="entry name" value="ACETOACETYL-COA SYNTHETASE"/>
    <property type="match status" value="1"/>
</dbReference>
<dbReference type="RefSeq" id="XP_046078113.1">
    <property type="nucleotide sequence ID" value="XM_046219653.1"/>
</dbReference>
<evidence type="ECO:0000259" key="3">
    <source>
        <dbReference type="Pfam" id="PF16177"/>
    </source>
</evidence>
<sequence length="697" mass="77465">MAALVDLPRKLWEHPNPESTQMAVFKAHLEKAKGIKLPDFNALHQWSIQNRSEFWTFVWEHIPLIHEGRYDKAVDESVPIQNNPDWFKGVHINFAENVLFSPGSSPGSRATTGKEDSKIAVHEVVENNIQPPRDITWKELRQKVGLYTQALKAAGVQKGDRVAVVASNSIDCLVLFLATTSLGALISTTSSDTGSRGILDRLTQIKPKWLFIEDAAIYKGEIVDLRPKITQVVEGMHGISEFQGAIAIPRFHNRQKDISAVPRTQTLKSFLHKARSDELEFVRVGFRDPFLIVYSSGTTGQPKCIVHSTGGILITACKEGGLHEDMGPNSTLLQYTTTGWIMYLYSISNLVLGIKVILYDGSPFAPDARFLIKLIGQQRATHFGTSPRYLQELRKQKIRPRETADLSNLRVVTCTGMVLADSLFEWFYDEGFPSHTQLGNISGGTDLAACFGINNPLSPLYVGGCQGPSLAVPIAVFDQVDEGLQGVDGTALPEGEAGELVATGAFPSVPVTFWGEDGPKKYFEAYFSRFNNVWTHGDFIAIHPKTHQVTFFGRSDGVLNPSGVRFGSAEIYNVIETQFSKEVVESLCVGQRRPQDLDESVFLFLHMKPDQRFSDGLVKRIKDSIRKALSPRHVPKYIFETPEIPATVNGKKVELPVKQIISGRRIKPSGTLANPQSLDFYYQFAEVEKLVKIPAKL</sequence>
<dbReference type="InterPro" id="IPR005914">
    <property type="entry name" value="Acac_CoA_synth"/>
</dbReference>
<evidence type="ECO:0000259" key="2">
    <source>
        <dbReference type="Pfam" id="PF00501"/>
    </source>
</evidence>
<organism evidence="4 5">
    <name type="scientific">Talaromyces proteolyticus</name>
    <dbReference type="NCBI Taxonomy" id="1131652"/>
    <lineage>
        <taxon>Eukaryota</taxon>
        <taxon>Fungi</taxon>
        <taxon>Dikarya</taxon>
        <taxon>Ascomycota</taxon>
        <taxon>Pezizomycotina</taxon>
        <taxon>Eurotiomycetes</taxon>
        <taxon>Eurotiomycetidae</taxon>
        <taxon>Eurotiales</taxon>
        <taxon>Trichocomaceae</taxon>
        <taxon>Talaromyces</taxon>
        <taxon>Talaromyces sect. Bacilispori</taxon>
    </lineage>
</organism>
<protein>
    <submittedName>
        <fullName evidence="4">Acetoacetyl-CoA synthase</fullName>
    </submittedName>
</protein>
<dbReference type="InterPro" id="IPR020845">
    <property type="entry name" value="AMP-binding_CS"/>
</dbReference>
<dbReference type="Pfam" id="PF00501">
    <property type="entry name" value="AMP-binding"/>
    <property type="match status" value="1"/>
</dbReference>
<reference evidence="4" key="1">
    <citation type="submission" date="2021-12" db="EMBL/GenBank/DDBJ databases">
        <title>Convergent genome expansion in fungi linked to evolution of root-endophyte symbiosis.</title>
        <authorList>
            <consortium name="DOE Joint Genome Institute"/>
            <person name="Ke Y.-H."/>
            <person name="Bonito G."/>
            <person name="Liao H.-L."/>
            <person name="Looney B."/>
            <person name="Rojas-Flechas A."/>
            <person name="Nash J."/>
            <person name="Hameed K."/>
            <person name="Schadt C."/>
            <person name="Martin F."/>
            <person name="Crous P.W."/>
            <person name="Miettinen O."/>
            <person name="Magnuson J.K."/>
            <person name="Labbe J."/>
            <person name="Jacobson D."/>
            <person name="Doktycz M.J."/>
            <person name="Veneault-Fourrey C."/>
            <person name="Kuo A."/>
            <person name="Mondo S."/>
            <person name="Calhoun S."/>
            <person name="Riley R."/>
            <person name="Ohm R."/>
            <person name="LaButti K."/>
            <person name="Andreopoulos B."/>
            <person name="Pangilinan J."/>
            <person name="Nolan M."/>
            <person name="Tritt A."/>
            <person name="Clum A."/>
            <person name="Lipzen A."/>
            <person name="Daum C."/>
            <person name="Barry K."/>
            <person name="Grigoriev I.V."/>
            <person name="Vilgalys R."/>
        </authorList>
    </citation>
    <scope>NUCLEOTIDE SEQUENCE</scope>
    <source>
        <strain evidence="4">PMI_201</strain>
    </source>
</reference>
<dbReference type="SUPFAM" id="SSF56801">
    <property type="entry name" value="Acetyl-CoA synthetase-like"/>
    <property type="match status" value="1"/>
</dbReference>
<gene>
    <name evidence="4" type="ORF">BGW36DRAFT_422046</name>
</gene>
<dbReference type="GO" id="GO:0006629">
    <property type="term" value="P:lipid metabolic process"/>
    <property type="evidence" value="ECO:0007669"/>
    <property type="project" value="InterPro"/>
</dbReference>
<proteinExistence type="inferred from homology"/>
<name>A0AAD4Q6M6_9EURO</name>
<dbReference type="AlphaFoldDB" id="A0AAD4Q6M6"/>
<feature type="domain" description="Acetyl-coenzyme A synthetase N-terminal" evidence="3">
    <location>
        <begin position="41"/>
        <end position="98"/>
    </location>
</feature>
<dbReference type="InterPro" id="IPR042099">
    <property type="entry name" value="ANL_N_sf"/>
</dbReference>
<dbReference type="InterPro" id="IPR000873">
    <property type="entry name" value="AMP-dep_synth/lig_dom"/>
</dbReference>
<dbReference type="Proteomes" id="UP001201262">
    <property type="component" value="Unassembled WGS sequence"/>
</dbReference>
<dbReference type="InterPro" id="IPR045851">
    <property type="entry name" value="AMP-bd_C_sf"/>
</dbReference>
<dbReference type="GO" id="GO:0030729">
    <property type="term" value="F:acetoacetate-CoA ligase activity"/>
    <property type="evidence" value="ECO:0007669"/>
    <property type="project" value="InterPro"/>
</dbReference>
<dbReference type="NCBIfam" id="NF002937">
    <property type="entry name" value="PRK03584.1"/>
    <property type="match status" value="1"/>
</dbReference>
<feature type="domain" description="AMP-dependent synthetase/ligase" evidence="2">
    <location>
        <begin position="123"/>
        <end position="505"/>
    </location>
</feature>
<dbReference type="EMBL" id="JAJTJA010000001">
    <property type="protein sequence ID" value="KAH8705492.1"/>
    <property type="molecule type" value="Genomic_DNA"/>
</dbReference>
<accession>A0AAD4Q6M6</accession>
<evidence type="ECO:0000256" key="1">
    <source>
        <dbReference type="ARBA" id="ARBA00006432"/>
    </source>
</evidence>
<dbReference type="GeneID" id="70249940"/>
<dbReference type="Gene3D" id="3.30.300.30">
    <property type="match status" value="1"/>
</dbReference>
<dbReference type="Pfam" id="PF16177">
    <property type="entry name" value="ACAS_N"/>
    <property type="match status" value="1"/>
</dbReference>
<dbReference type="PANTHER" id="PTHR42921:SF4">
    <property type="entry name" value="ACETOACETYL-COA SYNTHASE (AFU_ORTHOLOGUE AFUA_8G04770)"/>
    <property type="match status" value="1"/>
</dbReference>